<dbReference type="Gene3D" id="2.120.10.30">
    <property type="entry name" value="TolB, C-terminal domain"/>
    <property type="match status" value="1"/>
</dbReference>
<evidence type="ECO:0000313" key="4">
    <source>
        <dbReference type="Proteomes" id="UP000245048"/>
    </source>
</evidence>
<dbReference type="Pfam" id="PF07995">
    <property type="entry name" value="GSDH"/>
    <property type="match status" value="1"/>
</dbReference>
<evidence type="ECO:0000313" key="3">
    <source>
        <dbReference type="EMBL" id="PWC29802.1"/>
    </source>
</evidence>
<dbReference type="InterPro" id="IPR012938">
    <property type="entry name" value="Glc/Sorbosone_DH"/>
</dbReference>
<reference evidence="4" key="1">
    <citation type="submission" date="2017-10" db="EMBL/GenBank/DDBJ databases">
        <authorList>
            <person name="Toshchakov S.V."/>
            <person name="Goeva M.A."/>
        </authorList>
    </citation>
    <scope>NUCLEOTIDE SEQUENCE [LARGE SCALE GENOMIC DNA]</scope>
    <source>
        <strain evidence="4">JR1/69-1-13</strain>
    </source>
</reference>
<comment type="caution">
    <text evidence="3">The sequence shown here is derived from an EMBL/GenBank/DDBJ whole genome shotgun (WGS) entry which is preliminary data.</text>
</comment>
<dbReference type="SUPFAM" id="SSF50952">
    <property type="entry name" value="Soluble quinoprotein glucose dehydrogenase"/>
    <property type="match status" value="1"/>
</dbReference>
<organism evidence="3 4">
    <name type="scientific">Teichococcus aestuarii</name>
    <dbReference type="NCBI Taxonomy" id="568898"/>
    <lineage>
        <taxon>Bacteria</taxon>
        <taxon>Pseudomonadati</taxon>
        <taxon>Pseudomonadota</taxon>
        <taxon>Alphaproteobacteria</taxon>
        <taxon>Acetobacterales</taxon>
        <taxon>Roseomonadaceae</taxon>
        <taxon>Roseomonas</taxon>
    </lineage>
</organism>
<name>A0A2U1V7C8_9PROT</name>
<dbReference type="Proteomes" id="UP000245048">
    <property type="component" value="Unassembled WGS sequence"/>
</dbReference>
<protein>
    <submittedName>
        <fullName evidence="3">L-sorbosone dehydrogenase</fullName>
    </submittedName>
</protein>
<feature type="chain" id="PRO_5015544591" evidence="1">
    <location>
        <begin position="23"/>
        <end position="437"/>
    </location>
</feature>
<accession>A0A2U1V7C8</accession>
<feature type="signal peptide" evidence="1">
    <location>
        <begin position="1"/>
        <end position="22"/>
    </location>
</feature>
<dbReference type="PANTHER" id="PTHR19328">
    <property type="entry name" value="HEDGEHOG-INTERACTING PROTEIN"/>
    <property type="match status" value="1"/>
</dbReference>
<evidence type="ECO:0000256" key="1">
    <source>
        <dbReference type="SAM" id="SignalP"/>
    </source>
</evidence>
<dbReference type="EMBL" id="PDOA01000003">
    <property type="protein sequence ID" value="PWC29802.1"/>
    <property type="molecule type" value="Genomic_DNA"/>
</dbReference>
<dbReference type="InterPro" id="IPR011042">
    <property type="entry name" value="6-blade_b-propeller_TolB-like"/>
</dbReference>
<feature type="domain" description="Glucose/Sorbosone dehydrogenase" evidence="2">
    <location>
        <begin position="194"/>
        <end position="360"/>
    </location>
</feature>
<gene>
    <name evidence="3" type="ORF">CR165_07715</name>
</gene>
<dbReference type="OrthoDB" id="9770043at2"/>
<proteinExistence type="predicted"/>
<sequence>MAAPSRRLLLGSALGLSLGAWAGRAPAATGPDPRLPPPDLSHAVQNYSRQLGWPDGVTPRAPEGFTVNAFATGLDSPRWMHRLPNGDILVAEARTVPKPPENAEDREKLEKQRAAGTIAGESANRVTLLRDADGDGVAETRQVLLTGLKQPFGMLWQNGWLYIANTDALMRYRYTPGGDRIDPATAQRLLDLPAGGYNNHWTRNVVAAPDGRKLYVTVGSASNNGEFGMEREARRAAILEIDPEGGSQRIFAHGLRNPNGLDWEPQTGALWTAVNERDNIGDDLVPDYITSVREGGFYGWPYAYWGRNPDPRMAQERPDLVAQSLKPDYAVGSHTASIGLAFLRQGDGFPARYRGGAFVAQRGSWNRVPFSGYQLAFIPFADGRPSGPLEPFLTGFMPDSGTGETYGRPVGVIEDGRGALLVTDDTGNRIWRVAPAR</sequence>
<dbReference type="RefSeq" id="WP_109516373.1">
    <property type="nucleotide sequence ID" value="NZ_PDOA01000003.1"/>
</dbReference>
<dbReference type="AlphaFoldDB" id="A0A2U1V7C8"/>
<dbReference type="InterPro" id="IPR011041">
    <property type="entry name" value="Quinoprot_gluc/sorb_DH_b-prop"/>
</dbReference>
<keyword evidence="1" id="KW-0732">Signal</keyword>
<keyword evidence="4" id="KW-1185">Reference proteome</keyword>
<evidence type="ECO:0000259" key="2">
    <source>
        <dbReference type="Pfam" id="PF07995"/>
    </source>
</evidence>
<dbReference type="PANTHER" id="PTHR19328:SF55">
    <property type="entry name" value="BLR6566 PROTEIN"/>
    <property type="match status" value="1"/>
</dbReference>